<dbReference type="EMBL" id="JANAVB010003400">
    <property type="protein sequence ID" value="KAJ6849703.1"/>
    <property type="molecule type" value="Genomic_DNA"/>
</dbReference>
<sequence>MQWPFPVSRLPPPFASSNSGGAHLLLPLPLNHRSSNRDVHCQLQRRPHRASKVLIHARCRPGQNYCTMPEPCPASTRVASAVPLQISSTTVLEDPAARSRAPPCAQVAGVPPPPPRFFLHSSVF</sequence>
<comment type="caution">
    <text evidence="1">The sequence shown here is derived from an EMBL/GenBank/DDBJ whole genome shotgun (WGS) entry which is preliminary data.</text>
</comment>
<organism evidence="1 2">
    <name type="scientific">Iris pallida</name>
    <name type="common">Sweet iris</name>
    <dbReference type="NCBI Taxonomy" id="29817"/>
    <lineage>
        <taxon>Eukaryota</taxon>
        <taxon>Viridiplantae</taxon>
        <taxon>Streptophyta</taxon>
        <taxon>Embryophyta</taxon>
        <taxon>Tracheophyta</taxon>
        <taxon>Spermatophyta</taxon>
        <taxon>Magnoliopsida</taxon>
        <taxon>Liliopsida</taxon>
        <taxon>Asparagales</taxon>
        <taxon>Iridaceae</taxon>
        <taxon>Iridoideae</taxon>
        <taxon>Irideae</taxon>
        <taxon>Iris</taxon>
    </lineage>
</organism>
<dbReference type="Proteomes" id="UP001140949">
    <property type="component" value="Unassembled WGS sequence"/>
</dbReference>
<evidence type="ECO:0000313" key="2">
    <source>
        <dbReference type="Proteomes" id="UP001140949"/>
    </source>
</evidence>
<name>A0AAX6I9W0_IRIPA</name>
<accession>A0AAX6I9W0</accession>
<reference evidence="1" key="2">
    <citation type="submission" date="2023-04" db="EMBL/GenBank/DDBJ databases">
        <authorList>
            <person name="Bruccoleri R.E."/>
            <person name="Oakeley E.J."/>
            <person name="Faust A.-M."/>
            <person name="Dessus-Babus S."/>
            <person name="Altorfer M."/>
            <person name="Burckhardt D."/>
            <person name="Oertli M."/>
            <person name="Naumann U."/>
            <person name="Petersen F."/>
            <person name="Wong J."/>
        </authorList>
    </citation>
    <scope>NUCLEOTIDE SEQUENCE</scope>
    <source>
        <strain evidence="1">GSM-AAB239-AS_SAM_17_03QT</strain>
        <tissue evidence="1">Leaf</tissue>
    </source>
</reference>
<gene>
    <name evidence="1" type="ORF">M6B38_268315</name>
</gene>
<protein>
    <submittedName>
        <fullName evidence="1">Extensin-like</fullName>
    </submittedName>
</protein>
<keyword evidence="2" id="KW-1185">Reference proteome</keyword>
<dbReference type="AlphaFoldDB" id="A0AAX6I9W0"/>
<reference evidence="1" key="1">
    <citation type="journal article" date="2023" name="GigaByte">
        <title>Genome assembly of the bearded iris, Iris pallida Lam.</title>
        <authorList>
            <person name="Bruccoleri R.E."/>
            <person name="Oakeley E.J."/>
            <person name="Faust A.M.E."/>
            <person name="Altorfer M."/>
            <person name="Dessus-Babus S."/>
            <person name="Burckhardt D."/>
            <person name="Oertli M."/>
            <person name="Naumann U."/>
            <person name="Petersen F."/>
            <person name="Wong J."/>
        </authorList>
    </citation>
    <scope>NUCLEOTIDE SEQUENCE</scope>
    <source>
        <strain evidence="1">GSM-AAB239-AS_SAM_17_03QT</strain>
    </source>
</reference>
<proteinExistence type="predicted"/>
<evidence type="ECO:0000313" key="1">
    <source>
        <dbReference type="EMBL" id="KAJ6849703.1"/>
    </source>
</evidence>